<feature type="transmembrane region" description="Helical" evidence="1">
    <location>
        <begin position="43"/>
        <end position="60"/>
    </location>
</feature>
<reference evidence="2" key="2">
    <citation type="submission" date="2013-04" db="UniProtKB">
        <authorList>
            <consortium name="EnsemblPlants"/>
        </authorList>
    </citation>
    <scope>IDENTIFICATION</scope>
</reference>
<feature type="transmembrane region" description="Helical" evidence="1">
    <location>
        <begin position="12"/>
        <end position="31"/>
    </location>
</feature>
<evidence type="ECO:0000313" key="3">
    <source>
        <dbReference type="Proteomes" id="UP000006038"/>
    </source>
</evidence>
<dbReference type="Proteomes" id="UP000006038">
    <property type="component" value="Chromosome 7"/>
</dbReference>
<keyword evidence="1" id="KW-0472">Membrane</keyword>
<protein>
    <submittedName>
        <fullName evidence="2">Uncharacterized protein</fullName>
    </submittedName>
</protein>
<proteinExistence type="predicted"/>
<organism evidence="2">
    <name type="scientific">Oryza brachyantha</name>
    <name type="common">malo sina</name>
    <dbReference type="NCBI Taxonomy" id="4533"/>
    <lineage>
        <taxon>Eukaryota</taxon>
        <taxon>Viridiplantae</taxon>
        <taxon>Streptophyta</taxon>
        <taxon>Embryophyta</taxon>
        <taxon>Tracheophyta</taxon>
        <taxon>Spermatophyta</taxon>
        <taxon>Magnoliopsida</taxon>
        <taxon>Liliopsida</taxon>
        <taxon>Poales</taxon>
        <taxon>Poaceae</taxon>
        <taxon>BOP clade</taxon>
        <taxon>Oryzoideae</taxon>
        <taxon>Oryzeae</taxon>
        <taxon>Oryzinae</taxon>
        <taxon>Oryza</taxon>
    </lineage>
</organism>
<dbReference type="AlphaFoldDB" id="J3MP34"/>
<evidence type="ECO:0000313" key="2">
    <source>
        <dbReference type="EnsemblPlants" id="OB07G31660.1"/>
    </source>
</evidence>
<dbReference type="EnsemblPlants" id="OB07G31660.1">
    <property type="protein sequence ID" value="OB07G31660.1"/>
    <property type="gene ID" value="OB07G31660"/>
</dbReference>
<keyword evidence="1" id="KW-1133">Transmembrane helix</keyword>
<keyword evidence="3" id="KW-1185">Reference proteome</keyword>
<dbReference type="Gramene" id="OB07G31660.1">
    <property type="protein sequence ID" value="OB07G31660.1"/>
    <property type="gene ID" value="OB07G31660"/>
</dbReference>
<dbReference type="HOGENOM" id="CLU_110902_0_0_1"/>
<accession>J3MP34</accession>
<feature type="transmembrane region" description="Helical" evidence="1">
    <location>
        <begin position="72"/>
        <end position="89"/>
    </location>
</feature>
<name>J3MP34_ORYBR</name>
<evidence type="ECO:0000256" key="1">
    <source>
        <dbReference type="SAM" id="Phobius"/>
    </source>
</evidence>
<feature type="transmembrane region" description="Helical" evidence="1">
    <location>
        <begin position="101"/>
        <end position="121"/>
    </location>
</feature>
<sequence length="139" mass="14171">MDEGGSSVAEEILGIMFTVVVLGLAVYSLCWEIELAEPLKQPSWLVGLAITGHGMGVFFAGGPPVVVNLGDLGVYFITVGLVVIVTGCAPKALPEGDDLQMAAGALSVYISVLVVATYVAGDWEAPVIGSPAAPPVASQ</sequence>
<reference evidence="2" key="1">
    <citation type="journal article" date="2013" name="Nat. Commun.">
        <title>Whole-genome sequencing of Oryza brachyantha reveals mechanisms underlying Oryza genome evolution.</title>
        <authorList>
            <person name="Chen J."/>
            <person name="Huang Q."/>
            <person name="Gao D."/>
            <person name="Wang J."/>
            <person name="Lang Y."/>
            <person name="Liu T."/>
            <person name="Li B."/>
            <person name="Bai Z."/>
            <person name="Luis Goicoechea J."/>
            <person name="Liang C."/>
            <person name="Chen C."/>
            <person name="Zhang W."/>
            <person name="Sun S."/>
            <person name="Liao Y."/>
            <person name="Zhang X."/>
            <person name="Yang L."/>
            <person name="Song C."/>
            <person name="Wang M."/>
            <person name="Shi J."/>
            <person name="Liu G."/>
            <person name="Liu J."/>
            <person name="Zhou H."/>
            <person name="Zhou W."/>
            <person name="Yu Q."/>
            <person name="An N."/>
            <person name="Chen Y."/>
            <person name="Cai Q."/>
            <person name="Wang B."/>
            <person name="Liu B."/>
            <person name="Min J."/>
            <person name="Huang Y."/>
            <person name="Wu H."/>
            <person name="Li Z."/>
            <person name="Zhang Y."/>
            <person name="Yin Y."/>
            <person name="Song W."/>
            <person name="Jiang J."/>
            <person name="Jackson S.A."/>
            <person name="Wing R.A."/>
            <person name="Wang J."/>
            <person name="Chen M."/>
        </authorList>
    </citation>
    <scope>NUCLEOTIDE SEQUENCE [LARGE SCALE GENOMIC DNA]</scope>
    <source>
        <strain evidence="2">cv. IRGC 101232</strain>
    </source>
</reference>
<keyword evidence="1" id="KW-0812">Transmembrane</keyword>